<reference evidence="4" key="1">
    <citation type="submission" date="2021-06" db="EMBL/GenBank/DDBJ databases">
        <title>Novel species in genus Arthrobacter.</title>
        <authorList>
            <person name="Zhang G."/>
        </authorList>
    </citation>
    <scope>NUCLEOTIDE SEQUENCE</scope>
    <source>
        <strain evidence="4">Zg-ZUI122</strain>
    </source>
</reference>
<evidence type="ECO:0000313" key="5">
    <source>
        <dbReference type="Proteomes" id="UP000680588"/>
    </source>
</evidence>
<dbReference type="Proteomes" id="UP000680588">
    <property type="component" value="Chromosome"/>
</dbReference>
<dbReference type="CDD" id="cd02440">
    <property type="entry name" value="AdoMet_MTases"/>
    <property type="match status" value="1"/>
</dbReference>
<dbReference type="Gene3D" id="3.40.50.150">
    <property type="entry name" value="Vaccinia Virus protein VP39"/>
    <property type="match status" value="1"/>
</dbReference>
<dbReference type="GO" id="GO:0008168">
    <property type="term" value="F:methyltransferase activity"/>
    <property type="evidence" value="ECO:0007669"/>
    <property type="project" value="UniProtKB-KW"/>
</dbReference>
<proteinExistence type="predicted"/>
<dbReference type="InterPro" id="IPR041698">
    <property type="entry name" value="Methyltransf_25"/>
</dbReference>
<sequence length="274" mass="30163">MACAGFLDFHGRGCPAYVTGILVYGAWAAGLIRIRRGEDYYALPELARRYDADTQGRADLPFYLALVRELTPASVADVGAGTGLFCSLLAGSGMTLTITGVEPQQTMLDIARRQPLADRVQWVQGTAADLPTAFFDLVFMTGHVAQYFLDDAAWAEVLRQIVRSLVPGGRVAFEIRNAAVEAWRQWNDDKPRPMAGGSVRQNTTVTGDLVTHMDEWTIGDRTYTTRETLRFPDDAAILRGLDAAGLKIERFWGNWDGSAATEDSPERIIMARTV</sequence>
<gene>
    <name evidence="4" type="ORF">KG104_07525</name>
</gene>
<evidence type="ECO:0000313" key="4">
    <source>
        <dbReference type="EMBL" id="QWQ37565.1"/>
    </source>
</evidence>
<dbReference type="GO" id="GO:0032259">
    <property type="term" value="P:methylation"/>
    <property type="evidence" value="ECO:0007669"/>
    <property type="project" value="UniProtKB-KW"/>
</dbReference>
<dbReference type="AlphaFoldDB" id="A0A975XM51"/>
<dbReference type="RefSeq" id="WP_207346615.1">
    <property type="nucleotide sequence ID" value="NZ_CP076456.1"/>
</dbReference>
<organism evidence="4 5">
    <name type="scientific">Arthrobacter sunyaminii</name>
    <dbReference type="NCBI Taxonomy" id="2816859"/>
    <lineage>
        <taxon>Bacteria</taxon>
        <taxon>Bacillati</taxon>
        <taxon>Actinomycetota</taxon>
        <taxon>Actinomycetes</taxon>
        <taxon>Micrococcales</taxon>
        <taxon>Micrococcaceae</taxon>
        <taxon>Arthrobacter</taxon>
    </lineage>
</organism>
<dbReference type="PANTHER" id="PTHR43861">
    <property type="entry name" value="TRANS-ACONITATE 2-METHYLTRANSFERASE-RELATED"/>
    <property type="match status" value="1"/>
</dbReference>
<dbReference type="KEGG" id="asun:KG104_07525"/>
<feature type="domain" description="Methyltransferase" evidence="3">
    <location>
        <begin position="75"/>
        <end position="169"/>
    </location>
</feature>
<keyword evidence="5" id="KW-1185">Reference proteome</keyword>
<dbReference type="SUPFAM" id="SSF53335">
    <property type="entry name" value="S-adenosyl-L-methionine-dependent methyltransferases"/>
    <property type="match status" value="1"/>
</dbReference>
<keyword evidence="2" id="KW-0808">Transferase</keyword>
<evidence type="ECO:0000259" key="3">
    <source>
        <dbReference type="Pfam" id="PF13649"/>
    </source>
</evidence>
<keyword evidence="1 4" id="KW-0489">Methyltransferase</keyword>
<protein>
    <submittedName>
        <fullName evidence="4">Class I SAM-dependent methyltransferase</fullName>
    </submittedName>
</protein>
<dbReference type="EMBL" id="CP076456">
    <property type="protein sequence ID" value="QWQ37565.1"/>
    <property type="molecule type" value="Genomic_DNA"/>
</dbReference>
<evidence type="ECO:0000256" key="1">
    <source>
        <dbReference type="ARBA" id="ARBA00022603"/>
    </source>
</evidence>
<dbReference type="PANTHER" id="PTHR43861:SF1">
    <property type="entry name" value="TRANS-ACONITATE 2-METHYLTRANSFERASE"/>
    <property type="match status" value="1"/>
</dbReference>
<evidence type="ECO:0000256" key="2">
    <source>
        <dbReference type="ARBA" id="ARBA00022679"/>
    </source>
</evidence>
<dbReference type="InterPro" id="IPR029063">
    <property type="entry name" value="SAM-dependent_MTases_sf"/>
</dbReference>
<name>A0A975XM51_9MICC</name>
<accession>A0A975XM51</accession>
<dbReference type="Pfam" id="PF13649">
    <property type="entry name" value="Methyltransf_25"/>
    <property type="match status" value="1"/>
</dbReference>